<dbReference type="HOGENOM" id="CLU_2027008_0_0_1"/>
<keyword evidence="2" id="KW-1185">Reference proteome</keyword>
<evidence type="ECO:0000313" key="1">
    <source>
        <dbReference type="EMBL" id="KIK52238.1"/>
    </source>
</evidence>
<evidence type="ECO:0000313" key="2">
    <source>
        <dbReference type="Proteomes" id="UP000053593"/>
    </source>
</evidence>
<dbReference type="Proteomes" id="UP000053593">
    <property type="component" value="Unassembled WGS sequence"/>
</dbReference>
<proteinExistence type="predicted"/>
<name>A0A0D0CBI1_9AGAR</name>
<organism evidence="1 2">
    <name type="scientific">Collybiopsis luxurians FD-317 M1</name>
    <dbReference type="NCBI Taxonomy" id="944289"/>
    <lineage>
        <taxon>Eukaryota</taxon>
        <taxon>Fungi</taxon>
        <taxon>Dikarya</taxon>
        <taxon>Basidiomycota</taxon>
        <taxon>Agaricomycotina</taxon>
        <taxon>Agaricomycetes</taxon>
        <taxon>Agaricomycetidae</taxon>
        <taxon>Agaricales</taxon>
        <taxon>Marasmiineae</taxon>
        <taxon>Omphalotaceae</taxon>
        <taxon>Collybiopsis</taxon>
        <taxon>Collybiopsis luxurians</taxon>
    </lineage>
</organism>
<dbReference type="AlphaFoldDB" id="A0A0D0CBI1"/>
<protein>
    <submittedName>
        <fullName evidence="1">Uncharacterized protein</fullName>
    </submittedName>
</protein>
<sequence>MSDISASTINAIIGAFQANNQNAQLHNAILAAIASTQTGGSSSPTSTYCTSCSYSEPLNILHSLPCPLTAVCQTCICPHGLSVAASTGVTAGVTTSAGVMTAPATAFYAVFVGHATGVFSSL</sequence>
<accession>A0A0D0CBI1</accession>
<reference evidence="1 2" key="1">
    <citation type="submission" date="2014-04" db="EMBL/GenBank/DDBJ databases">
        <title>Evolutionary Origins and Diversification of the Mycorrhizal Mutualists.</title>
        <authorList>
            <consortium name="DOE Joint Genome Institute"/>
            <consortium name="Mycorrhizal Genomics Consortium"/>
            <person name="Kohler A."/>
            <person name="Kuo A."/>
            <person name="Nagy L.G."/>
            <person name="Floudas D."/>
            <person name="Copeland A."/>
            <person name="Barry K.W."/>
            <person name="Cichocki N."/>
            <person name="Veneault-Fourrey C."/>
            <person name="LaButti K."/>
            <person name="Lindquist E.A."/>
            <person name="Lipzen A."/>
            <person name="Lundell T."/>
            <person name="Morin E."/>
            <person name="Murat C."/>
            <person name="Riley R."/>
            <person name="Ohm R."/>
            <person name="Sun H."/>
            <person name="Tunlid A."/>
            <person name="Henrissat B."/>
            <person name="Grigoriev I.V."/>
            <person name="Hibbett D.S."/>
            <person name="Martin F."/>
        </authorList>
    </citation>
    <scope>NUCLEOTIDE SEQUENCE [LARGE SCALE GENOMIC DNA]</scope>
    <source>
        <strain evidence="1 2">FD-317 M1</strain>
    </source>
</reference>
<gene>
    <name evidence="1" type="ORF">GYMLUDRAFT_1029162</name>
</gene>
<dbReference type="EMBL" id="KN834846">
    <property type="protein sequence ID" value="KIK52238.1"/>
    <property type="molecule type" value="Genomic_DNA"/>
</dbReference>